<reference evidence="3 4" key="1">
    <citation type="submission" date="2019-10" db="EMBL/GenBank/DDBJ databases">
        <title>Prolixibacter strains distinguished by the presence of nitrate reductase genes were adept at nitrate-dependent anaerobic corrosion of metallic iron and carbon steel.</title>
        <authorList>
            <person name="Iino T."/>
            <person name="Shono N."/>
            <person name="Ito K."/>
            <person name="Nakamura R."/>
            <person name="Sueoka K."/>
            <person name="Harayama S."/>
            <person name="Ohkuma M."/>
        </authorList>
    </citation>
    <scope>NUCLEOTIDE SEQUENCE [LARGE SCALE GENOMIC DNA]</scope>
    <source>
        <strain evidence="3 4">JCM 13498</strain>
    </source>
</reference>
<feature type="domain" description="Damage-control phosphatase ARMT1-like metal-binding" evidence="2">
    <location>
        <begin position="1"/>
        <end position="275"/>
    </location>
</feature>
<sequence length="320" mass="36255">MFPECVKCIVNQAEQLLQRNSVDKDQANEVVLDLLRFMAGGEDEAKAAPALPAYMNNLLNDRFRIDTALKNECRLINDHLLHLEEIIRDDISGSTRPAQKALQYSLAGNSIMNYLNPLDVTEDALKTAAAQMPVIDDSDRLFAQVKNARTVLFIGDKAGETVTDKLLMEQLRHPRMYYAVRQKGVLYEATVDDAYQAGIDKVARVIGIPGDIKSFSEVPEDTEAGKIYREADVIVSKGEHNFWRLHQEGKRDIFFLVSVNCQVVSKLLHVRKGRTVVMHQEQYRQRTAAREKRSAPKHRSNDAVQRQTTCTQNVFPGPRF</sequence>
<dbReference type="PIRSF" id="PIRSF006593">
    <property type="entry name" value="UCP006593"/>
    <property type="match status" value="1"/>
</dbReference>
<comment type="caution">
    <text evidence="3">The sequence shown here is derived from an EMBL/GenBank/DDBJ whole genome shotgun (WGS) entry which is preliminary data.</text>
</comment>
<dbReference type="Gene3D" id="3.40.50.10880">
    <property type="entry name" value="Uncharacterised protein PF01937, DUF89, domain 3"/>
    <property type="match status" value="1"/>
</dbReference>
<feature type="region of interest" description="Disordered" evidence="1">
    <location>
        <begin position="281"/>
        <end position="320"/>
    </location>
</feature>
<dbReference type="AlphaFoldDB" id="A0A5M4B342"/>
<dbReference type="Proteomes" id="UP000391834">
    <property type="component" value="Unassembled WGS sequence"/>
</dbReference>
<dbReference type="SUPFAM" id="SSF111321">
    <property type="entry name" value="AF1104-like"/>
    <property type="match status" value="1"/>
</dbReference>
<dbReference type="InterPro" id="IPR014444">
    <property type="entry name" value="PH1575-like"/>
</dbReference>
<accession>A0A5M4B342</accession>
<evidence type="ECO:0000313" key="3">
    <source>
        <dbReference type="EMBL" id="GET34579.1"/>
    </source>
</evidence>
<protein>
    <recommendedName>
        <fullName evidence="2">Damage-control phosphatase ARMT1-like metal-binding domain-containing protein</fullName>
    </recommendedName>
</protein>
<dbReference type="Pfam" id="PF01937">
    <property type="entry name" value="ARMT1-like_dom"/>
    <property type="match status" value="1"/>
</dbReference>
<dbReference type="RefSeq" id="WP_025866325.1">
    <property type="nucleotide sequence ID" value="NZ_BLAX01000001.1"/>
</dbReference>
<feature type="compositionally biased region" description="Polar residues" evidence="1">
    <location>
        <begin position="302"/>
        <end position="314"/>
    </location>
</feature>
<feature type="compositionally biased region" description="Basic and acidic residues" evidence="1">
    <location>
        <begin position="281"/>
        <end position="294"/>
    </location>
</feature>
<gene>
    <name evidence="3" type="ORF">PbJCM13498_34420</name>
</gene>
<evidence type="ECO:0000259" key="2">
    <source>
        <dbReference type="Pfam" id="PF01937"/>
    </source>
</evidence>
<dbReference type="EMBL" id="BLAX01000001">
    <property type="protein sequence ID" value="GET34579.1"/>
    <property type="molecule type" value="Genomic_DNA"/>
</dbReference>
<evidence type="ECO:0000256" key="1">
    <source>
        <dbReference type="SAM" id="MobiDB-lite"/>
    </source>
</evidence>
<evidence type="ECO:0000313" key="4">
    <source>
        <dbReference type="Proteomes" id="UP000391834"/>
    </source>
</evidence>
<dbReference type="InterPro" id="IPR036075">
    <property type="entry name" value="ARMT-1-like_metal-bd_sf"/>
</dbReference>
<dbReference type="InterPro" id="IPR002791">
    <property type="entry name" value="ARMT1-like_metal-bd"/>
</dbReference>
<name>A0A5M4B342_9BACT</name>
<proteinExistence type="predicted"/>
<keyword evidence="4" id="KW-1185">Reference proteome</keyword>
<dbReference type="OrthoDB" id="608345at2"/>
<organism evidence="3 4">
    <name type="scientific">Prolixibacter bellariivorans</name>
    <dbReference type="NCBI Taxonomy" id="314319"/>
    <lineage>
        <taxon>Bacteria</taxon>
        <taxon>Pseudomonadati</taxon>
        <taxon>Bacteroidota</taxon>
        <taxon>Bacteroidia</taxon>
        <taxon>Marinilabiliales</taxon>
        <taxon>Prolixibacteraceae</taxon>
        <taxon>Prolixibacter</taxon>
    </lineage>
</organism>